<proteinExistence type="predicted"/>
<gene>
    <name evidence="1" type="ORF">METZ01_LOCUS494923</name>
</gene>
<accession>A0A383DCQ2</accession>
<dbReference type="EMBL" id="UINC01216080">
    <property type="protein sequence ID" value="SVE42069.1"/>
    <property type="molecule type" value="Genomic_DNA"/>
</dbReference>
<organism evidence="1">
    <name type="scientific">marine metagenome</name>
    <dbReference type="NCBI Taxonomy" id="408172"/>
    <lineage>
        <taxon>unclassified sequences</taxon>
        <taxon>metagenomes</taxon>
        <taxon>ecological metagenomes</taxon>
    </lineage>
</organism>
<dbReference type="AlphaFoldDB" id="A0A383DCQ2"/>
<protein>
    <submittedName>
        <fullName evidence="1">Uncharacterized protein</fullName>
    </submittedName>
</protein>
<reference evidence="1" key="1">
    <citation type="submission" date="2018-05" db="EMBL/GenBank/DDBJ databases">
        <authorList>
            <person name="Lanie J.A."/>
            <person name="Ng W.-L."/>
            <person name="Kazmierczak K.M."/>
            <person name="Andrzejewski T.M."/>
            <person name="Davidsen T.M."/>
            <person name="Wayne K.J."/>
            <person name="Tettelin H."/>
            <person name="Glass J.I."/>
            <person name="Rusch D."/>
            <person name="Podicherti R."/>
            <person name="Tsui H.-C.T."/>
            <person name="Winkler M.E."/>
        </authorList>
    </citation>
    <scope>NUCLEOTIDE SEQUENCE</scope>
</reference>
<name>A0A383DCQ2_9ZZZZ</name>
<evidence type="ECO:0000313" key="1">
    <source>
        <dbReference type="EMBL" id="SVE42069.1"/>
    </source>
</evidence>
<sequence>MLVYFMTKLREPLTLEFVLHNILKNLSDDDLKVNLGKTRSHFLKCADPDDENHNLSFEDAIKIESLLVNTGKGSPLIDFFNAYLDSKKDNHNYFDSINSNLINIGGRLGDVMDVIQESSSLDSESGKSISKTERDKIHKAIMLLEEKIKNLKLSIK</sequence>